<evidence type="ECO:0000256" key="6">
    <source>
        <dbReference type="SAM" id="SignalP"/>
    </source>
</evidence>
<evidence type="ECO:0000256" key="5">
    <source>
        <dbReference type="ARBA" id="ARBA00023295"/>
    </source>
</evidence>
<evidence type="ECO:0000259" key="7">
    <source>
        <dbReference type="Pfam" id="PF00933"/>
    </source>
</evidence>
<feature type="chain" id="PRO_5004179247" description="beta-N-acetylhexosaminidase" evidence="6">
    <location>
        <begin position="28"/>
        <end position="592"/>
    </location>
</feature>
<dbReference type="InterPro" id="IPR001764">
    <property type="entry name" value="Glyco_hydro_3_N"/>
</dbReference>
<dbReference type="GO" id="GO:0005975">
    <property type="term" value="P:carbohydrate metabolic process"/>
    <property type="evidence" value="ECO:0007669"/>
    <property type="project" value="InterPro"/>
</dbReference>
<keyword evidence="9" id="KW-1185">Reference proteome</keyword>
<evidence type="ECO:0000313" key="8">
    <source>
        <dbReference type="EMBL" id="EAT58237.1"/>
    </source>
</evidence>
<sequence>MNRKSLLLLPCLLLTLQFLFSMPSAFAKSKPGGERWRAQQIFSRQDPSIETALLNMCLSEKVGQMLIAQSDGEYNRKNDIAYQLLSRLVQEGKVGGIMFLKGNTFGSSMLANHFQAIAPRPLLLSADMERGLAMRLSGATEFPPNMAVAATRDPDLAAKMAKAIALEAKSVGLHQNYAPTVDLNINPLNPVINTRSFGDNVPLAITMANAIIEGMQSNGVIATAKHFPGHGDVTVDSHLSLPVLQADRQRLDAYELKPFRSAIEHGVISVMTGHLAVPKLTGTMEPASVSKVIVTDLLRKDLGFQGLIITDALNMKALYNGENVPDISIKAVLAGNDLLLFSPDPELAHRSIVKAVEEGVISMEQVNASVRRILQVKLWLGIEERKLVNLNLVNIESSPESHRVLAKEIAMRSITLVKDANHYLPLKPLSTEENILNIILQDKADSETGKGYTANLDRYYKVTHIRIDPGKDSLSLANTLEQASKAPAVVITSYVQIHSGSGTLKLTAMQQQFVHSLAMTVPKEKPLILVSLGTPYLINYFPEITTYLCTYSSSQTSEENIIDVLRGALEAHGVIPVSLLGTPSESGTITNH</sequence>
<comment type="similarity">
    <text evidence="2">Belongs to the glycosyl hydrolase 3 family.</text>
</comment>
<evidence type="ECO:0000256" key="2">
    <source>
        <dbReference type="ARBA" id="ARBA00005336"/>
    </source>
</evidence>
<dbReference type="RefSeq" id="WP_006367170.1">
    <property type="nucleotide sequence ID" value="NZ_AASE01000026.1"/>
</dbReference>
<name>Q0YPJ8_9CHLB</name>
<evidence type="ECO:0000256" key="4">
    <source>
        <dbReference type="ARBA" id="ARBA00022801"/>
    </source>
</evidence>
<accession>Q0YPJ8</accession>
<dbReference type="InterPro" id="IPR036962">
    <property type="entry name" value="Glyco_hydro_3_N_sf"/>
</dbReference>
<reference evidence="8 9" key="1">
    <citation type="submission" date="2006-07" db="EMBL/GenBank/DDBJ databases">
        <title>Annotation of the draft genome assembly of Chlorobium ferroxidans DSM 13031.</title>
        <authorList>
            <consortium name="US DOE Joint Genome Institute (JGI-ORNL)"/>
            <person name="Larimer F."/>
            <person name="Land M."/>
            <person name="Hauser L."/>
        </authorList>
    </citation>
    <scope>NUCLEOTIDE SEQUENCE [LARGE SCALE GENOMIC DNA]</scope>
    <source>
        <strain evidence="8 9">DSM 13031</strain>
    </source>
</reference>
<dbReference type="InterPro" id="IPR050226">
    <property type="entry name" value="NagZ_Beta-hexosaminidase"/>
</dbReference>
<dbReference type="SUPFAM" id="SSF51445">
    <property type="entry name" value="(Trans)glycosidases"/>
    <property type="match status" value="1"/>
</dbReference>
<evidence type="ECO:0000256" key="1">
    <source>
        <dbReference type="ARBA" id="ARBA00001231"/>
    </source>
</evidence>
<organism evidence="8 9">
    <name type="scientific">Chlorobium ferrooxidans DSM 13031</name>
    <dbReference type="NCBI Taxonomy" id="377431"/>
    <lineage>
        <taxon>Bacteria</taxon>
        <taxon>Pseudomonadati</taxon>
        <taxon>Chlorobiota</taxon>
        <taxon>Chlorobiia</taxon>
        <taxon>Chlorobiales</taxon>
        <taxon>Chlorobiaceae</taxon>
        <taxon>Chlorobium/Pelodictyon group</taxon>
        <taxon>Chlorobium</taxon>
    </lineage>
</organism>
<dbReference type="PANTHER" id="PTHR30480">
    <property type="entry name" value="BETA-HEXOSAMINIDASE-RELATED"/>
    <property type="match status" value="1"/>
</dbReference>
<dbReference type="Gene3D" id="3.40.50.1700">
    <property type="entry name" value="Glycoside hydrolase family 3 C-terminal domain"/>
    <property type="match status" value="1"/>
</dbReference>
<feature type="signal peptide" evidence="6">
    <location>
        <begin position="1"/>
        <end position="27"/>
    </location>
</feature>
<dbReference type="GO" id="GO:0004563">
    <property type="term" value="F:beta-N-acetylhexosaminidase activity"/>
    <property type="evidence" value="ECO:0007669"/>
    <property type="project" value="UniProtKB-EC"/>
</dbReference>
<dbReference type="EMBL" id="AASE01000026">
    <property type="protein sequence ID" value="EAT58237.1"/>
    <property type="molecule type" value="Genomic_DNA"/>
</dbReference>
<dbReference type="Pfam" id="PF00933">
    <property type="entry name" value="Glyco_hydro_3"/>
    <property type="match status" value="1"/>
</dbReference>
<dbReference type="EC" id="3.2.1.52" evidence="3"/>
<dbReference type="PROSITE" id="PS00775">
    <property type="entry name" value="GLYCOSYL_HYDROL_F3"/>
    <property type="match status" value="1"/>
</dbReference>
<proteinExistence type="inferred from homology"/>
<dbReference type="PRINTS" id="PR00133">
    <property type="entry name" value="GLHYDRLASE3"/>
</dbReference>
<keyword evidence="4 8" id="KW-0378">Hydrolase</keyword>
<dbReference type="InterPro" id="IPR017853">
    <property type="entry name" value="GH"/>
</dbReference>
<protein>
    <recommendedName>
        <fullName evidence="3">beta-N-acetylhexosaminidase</fullName>
        <ecNumber evidence="3">3.2.1.52</ecNumber>
    </recommendedName>
</protein>
<dbReference type="PANTHER" id="PTHR30480:SF13">
    <property type="entry name" value="BETA-HEXOSAMINIDASE"/>
    <property type="match status" value="1"/>
</dbReference>
<evidence type="ECO:0000313" key="9">
    <source>
        <dbReference type="Proteomes" id="UP000004162"/>
    </source>
</evidence>
<gene>
    <name evidence="8" type="ORF">CferDRAFT_0223</name>
</gene>
<dbReference type="OrthoDB" id="9805821at2"/>
<comment type="caution">
    <text evidence="8">The sequence shown here is derived from an EMBL/GenBank/DDBJ whole genome shotgun (WGS) entry which is preliminary data.</text>
</comment>
<feature type="domain" description="Glycoside hydrolase family 3 N-terminal" evidence="7">
    <location>
        <begin position="58"/>
        <end position="376"/>
    </location>
</feature>
<dbReference type="AlphaFoldDB" id="Q0YPJ8"/>
<dbReference type="GO" id="GO:0009254">
    <property type="term" value="P:peptidoglycan turnover"/>
    <property type="evidence" value="ECO:0007669"/>
    <property type="project" value="TreeGrafter"/>
</dbReference>
<dbReference type="Proteomes" id="UP000004162">
    <property type="component" value="Unassembled WGS sequence"/>
</dbReference>
<dbReference type="InterPro" id="IPR036881">
    <property type="entry name" value="Glyco_hydro_3_C_sf"/>
</dbReference>
<keyword evidence="5 8" id="KW-0326">Glycosidase</keyword>
<comment type="catalytic activity">
    <reaction evidence="1">
        <text>Hydrolysis of terminal non-reducing N-acetyl-D-hexosamine residues in N-acetyl-beta-D-hexosaminides.</text>
        <dbReference type="EC" id="3.2.1.52"/>
    </reaction>
</comment>
<dbReference type="InterPro" id="IPR019800">
    <property type="entry name" value="Glyco_hydro_3_AS"/>
</dbReference>
<keyword evidence="6" id="KW-0732">Signal</keyword>
<reference evidence="8 9" key="2">
    <citation type="submission" date="2006-07" db="EMBL/GenBank/DDBJ databases">
        <title>Sequencing of the draft genome and assembly of Chlorobium ferroxidans DSM 13031.</title>
        <authorList>
            <consortium name="US DOE Joint Genome Institute (JGI-PGF)"/>
            <person name="Copeland A."/>
            <person name="Lucas S."/>
            <person name="Lapidus A."/>
            <person name="Barry K."/>
            <person name="Glavina del Rio T."/>
            <person name="Dalin E."/>
            <person name="Tice H."/>
            <person name="Bruce D."/>
            <person name="Pitluck S."/>
            <person name="Richardson P."/>
        </authorList>
    </citation>
    <scope>NUCLEOTIDE SEQUENCE [LARGE SCALE GENOMIC DNA]</scope>
    <source>
        <strain evidence="8 9">DSM 13031</strain>
    </source>
</reference>
<dbReference type="Gene3D" id="3.20.20.300">
    <property type="entry name" value="Glycoside hydrolase, family 3, N-terminal domain"/>
    <property type="match status" value="1"/>
</dbReference>
<evidence type="ECO:0000256" key="3">
    <source>
        <dbReference type="ARBA" id="ARBA00012663"/>
    </source>
</evidence>